<dbReference type="PANTHER" id="PTHR11076:SF33">
    <property type="entry name" value="DNA POLYMERASE KAPPA"/>
    <property type="match status" value="1"/>
</dbReference>
<dbReference type="PANTHER" id="PTHR11076">
    <property type="entry name" value="DNA REPAIR POLYMERASE UMUC / TRANSFERASE FAMILY MEMBER"/>
    <property type="match status" value="1"/>
</dbReference>
<keyword evidence="11 15" id="KW-0239">DNA-directed DNA polymerase</keyword>
<dbReference type="Gene3D" id="1.10.150.20">
    <property type="entry name" value="5' to 3' exonuclease, C-terminal subdomain"/>
    <property type="match status" value="1"/>
</dbReference>
<dbReference type="Pfam" id="PF11799">
    <property type="entry name" value="IMS_C"/>
    <property type="match status" value="1"/>
</dbReference>
<dbReference type="InterPro" id="IPR050116">
    <property type="entry name" value="DNA_polymerase-Y"/>
</dbReference>
<evidence type="ECO:0000256" key="6">
    <source>
        <dbReference type="ARBA" id="ARBA00022695"/>
    </source>
</evidence>
<dbReference type="Pfam" id="PF21999">
    <property type="entry name" value="IMS_HHH_1"/>
    <property type="match status" value="1"/>
</dbReference>
<feature type="binding site" evidence="15">
    <location>
        <position position="8"/>
    </location>
    <ligand>
        <name>Mg(2+)</name>
        <dbReference type="ChEBI" id="CHEBI:18420"/>
    </ligand>
</feature>
<keyword evidence="13 15" id="KW-0234">DNA repair</keyword>
<evidence type="ECO:0000256" key="2">
    <source>
        <dbReference type="ARBA" id="ARBA00010945"/>
    </source>
</evidence>
<keyword evidence="12 15" id="KW-0238">DNA-binding</keyword>
<keyword evidence="4 15" id="KW-0963">Cytoplasm</keyword>
<dbReference type="InterPro" id="IPR043502">
    <property type="entry name" value="DNA/RNA_pol_sf"/>
</dbReference>
<dbReference type="NCBIfam" id="NF002677">
    <property type="entry name" value="PRK02406.1"/>
    <property type="match status" value="1"/>
</dbReference>
<comment type="subcellular location">
    <subcellularLocation>
        <location evidence="1 15">Cytoplasm</location>
    </subcellularLocation>
</comment>
<dbReference type="EC" id="2.7.7.7" evidence="15"/>
<dbReference type="InterPro" id="IPR053848">
    <property type="entry name" value="IMS_HHH_1"/>
</dbReference>
<feature type="domain" description="UmuC" evidence="16">
    <location>
        <begin position="4"/>
        <end position="185"/>
    </location>
</feature>
<dbReference type="InterPro" id="IPR043128">
    <property type="entry name" value="Rev_trsase/Diguanyl_cyclase"/>
</dbReference>
<evidence type="ECO:0000256" key="8">
    <source>
        <dbReference type="ARBA" id="ARBA00022723"/>
    </source>
</evidence>
<keyword evidence="18" id="KW-1185">Reference proteome</keyword>
<dbReference type="Pfam" id="PF00817">
    <property type="entry name" value="IMS"/>
    <property type="match status" value="1"/>
</dbReference>
<dbReference type="InterPro" id="IPR022880">
    <property type="entry name" value="DNApol_IV"/>
</dbReference>
<evidence type="ECO:0000256" key="13">
    <source>
        <dbReference type="ARBA" id="ARBA00023204"/>
    </source>
</evidence>
<protein>
    <recommendedName>
        <fullName evidence="15">DNA polymerase IV</fullName>
        <shortName evidence="15">Pol IV</shortName>
        <ecNumber evidence="15">2.7.7.7</ecNumber>
    </recommendedName>
</protein>
<sequence length="356" mass="39889">MRKIIHIDMDCYYAAVEMRDNPQYRDIPLAIGGSADRRGVISTCNYVARRYGVRSAMATAYARKLCPDLVLVPGRMALYSEISQQIRKIFLRYTDKIEPLSLDEAYLDVTDSELFSGSATLIAQDIRRAIFEETELTASAGVAPCKFVAKIASDENKPNGICVITPDTQDAFVKTLALGKIPGVGKVTLQKLNNMGLFTCQDVRDYPLDAFVKAFGKFGPVIWDRSHGIDERELSVSRKRKSVGVERTLAQDITTDEECLAMLESLYPKLLSRLEAASPKLAIQSQGVKLKFNDFQQTTVEHRHQVLDKAYFKTLLIEALERRGNRGIRLVGLSVGLPESAEVLQMVFNFEHEQNL</sequence>
<keyword evidence="5 15" id="KW-0808">Transferase</keyword>
<dbReference type="PROSITE" id="PS50173">
    <property type="entry name" value="UMUC"/>
    <property type="match status" value="1"/>
</dbReference>
<evidence type="ECO:0000256" key="7">
    <source>
        <dbReference type="ARBA" id="ARBA00022705"/>
    </source>
</evidence>
<dbReference type="SUPFAM" id="SSF100879">
    <property type="entry name" value="Lesion bypass DNA polymerase (Y-family), little finger domain"/>
    <property type="match status" value="1"/>
</dbReference>
<comment type="cofactor">
    <cofactor evidence="15">
        <name>Mg(2+)</name>
        <dbReference type="ChEBI" id="CHEBI:18420"/>
    </cofactor>
    <text evidence="15">Binds 2 magnesium ions per subunit.</text>
</comment>
<dbReference type="Gene3D" id="3.40.1170.60">
    <property type="match status" value="1"/>
</dbReference>
<evidence type="ECO:0000256" key="3">
    <source>
        <dbReference type="ARBA" id="ARBA00022457"/>
    </source>
</evidence>
<name>A0ABU9SY71_9ALTE</name>
<dbReference type="EMBL" id="JBBMQS010000009">
    <property type="protein sequence ID" value="MEM5498832.1"/>
    <property type="molecule type" value="Genomic_DNA"/>
</dbReference>
<evidence type="ECO:0000256" key="9">
    <source>
        <dbReference type="ARBA" id="ARBA00022763"/>
    </source>
</evidence>
<evidence type="ECO:0000256" key="10">
    <source>
        <dbReference type="ARBA" id="ARBA00022842"/>
    </source>
</evidence>
<comment type="similarity">
    <text evidence="2 15">Belongs to the DNA polymerase type-Y family.</text>
</comment>
<proteinExistence type="inferred from homology"/>
<dbReference type="InterPro" id="IPR036775">
    <property type="entry name" value="DNA_pol_Y-fam_lit_finger_sf"/>
</dbReference>
<evidence type="ECO:0000313" key="18">
    <source>
        <dbReference type="Proteomes" id="UP001461163"/>
    </source>
</evidence>
<dbReference type="HAMAP" id="MF_01113">
    <property type="entry name" value="DNApol_IV"/>
    <property type="match status" value="1"/>
</dbReference>
<keyword evidence="10 15" id="KW-0460">Magnesium</keyword>
<dbReference type="CDD" id="cd03586">
    <property type="entry name" value="PolY_Pol_IV_kappa"/>
    <property type="match status" value="1"/>
</dbReference>
<evidence type="ECO:0000256" key="15">
    <source>
        <dbReference type="HAMAP-Rule" id="MF_01113"/>
    </source>
</evidence>
<evidence type="ECO:0000256" key="5">
    <source>
        <dbReference type="ARBA" id="ARBA00022679"/>
    </source>
</evidence>
<organism evidence="17 18">
    <name type="scientific">Paraglaciecola mesophila</name>
    <dbReference type="NCBI Taxonomy" id="197222"/>
    <lineage>
        <taxon>Bacteria</taxon>
        <taxon>Pseudomonadati</taxon>
        <taxon>Pseudomonadota</taxon>
        <taxon>Gammaproteobacteria</taxon>
        <taxon>Alteromonadales</taxon>
        <taxon>Alteromonadaceae</taxon>
        <taxon>Paraglaciecola</taxon>
    </lineage>
</organism>
<comment type="function">
    <text evidence="15">Poorly processive, error-prone DNA polymerase involved in untargeted mutagenesis. Copies undamaged DNA at stalled replication forks, which arise in vivo from mismatched or misaligned primer ends. These misaligned primers can be extended by PolIV. Exhibits no 3'-5' exonuclease (proofreading) activity. May be involved in translesional synthesis, in conjunction with the beta clamp from PolIII.</text>
</comment>
<dbReference type="RefSeq" id="WP_342882235.1">
    <property type="nucleotide sequence ID" value="NZ_JBBMQS010000009.1"/>
</dbReference>
<keyword evidence="3 15" id="KW-0515">Mutator protein</keyword>
<gene>
    <name evidence="15 17" type="primary">dinB</name>
    <name evidence="17" type="ORF">WNY77_15590</name>
</gene>
<dbReference type="SUPFAM" id="SSF56672">
    <property type="entry name" value="DNA/RNA polymerases"/>
    <property type="match status" value="1"/>
</dbReference>
<dbReference type="InterPro" id="IPR017961">
    <property type="entry name" value="DNA_pol_Y-fam_little_finger"/>
</dbReference>
<comment type="subunit">
    <text evidence="15">Monomer.</text>
</comment>
<evidence type="ECO:0000256" key="11">
    <source>
        <dbReference type="ARBA" id="ARBA00022932"/>
    </source>
</evidence>
<evidence type="ECO:0000259" key="16">
    <source>
        <dbReference type="PROSITE" id="PS50173"/>
    </source>
</evidence>
<dbReference type="InterPro" id="IPR001126">
    <property type="entry name" value="UmuC"/>
</dbReference>
<feature type="site" description="Substrate discrimination" evidence="15">
    <location>
        <position position="13"/>
    </location>
</feature>
<evidence type="ECO:0000313" key="17">
    <source>
        <dbReference type="EMBL" id="MEM5498832.1"/>
    </source>
</evidence>
<keyword evidence="9 15" id="KW-0227">DNA damage</keyword>
<evidence type="ECO:0000256" key="14">
    <source>
        <dbReference type="ARBA" id="ARBA00049244"/>
    </source>
</evidence>
<comment type="catalytic activity">
    <reaction evidence="14 15">
        <text>DNA(n) + a 2'-deoxyribonucleoside 5'-triphosphate = DNA(n+1) + diphosphate</text>
        <dbReference type="Rhea" id="RHEA:22508"/>
        <dbReference type="Rhea" id="RHEA-COMP:17339"/>
        <dbReference type="Rhea" id="RHEA-COMP:17340"/>
        <dbReference type="ChEBI" id="CHEBI:33019"/>
        <dbReference type="ChEBI" id="CHEBI:61560"/>
        <dbReference type="ChEBI" id="CHEBI:173112"/>
        <dbReference type="EC" id="2.7.7.7"/>
    </reaction>
</comment>
<evidence type="ECO:0000256" key="1">
    <source>
        <dbReference type="ARBA" id="ARBA00004496"/>
    </source>
</evidence>
<dbReference type="Gene3D" id="3.30.70.270">
    <property type="match status" value="1"/>
</dbReference>
<feature type="binding site" evidence="15">
    <location>
        <position position="103"/>
    </location>
    <ligand>
        <name>Mg(2+)</name>
        <dbReference type="ChEBI" id="CHEBI:18420"/>
    </ligand>
</feature>
<comment type="caution">
    <text evidence="17">The sequence shown here is derived from an EMBL/GenBank/DDBJ whole genome shotgun (WGS) entry which is preliminary data.</text>
</comment>
<dbReference type="Gene3D" id="3.30.1490.100">
    <property type="entry name" value="DNA polymerase, Y-family, little finger domain"/>
    <property type="match status" value="1"/>
</dbReference>
<dbReference type="GO" id="GO:0003887">
    <property type="term" value="F:DNA-directed DNA polymerase activity"/>
    <property type="evidence" value="ECO:0007669"/>
    <property type="project" value="UniProtKB-EC"/>
</dbReference>
<keyword evidence="6 15" id="KW-0548">Nucleotidyltransferase</keyword>
<evidence type="ECO:0000256" key="4">
    <source>
        <dbReference type="ARBA" id="ARBA00022490"/>
    </source>
</evidence>
<reference evidence="17 18" key="1">
    <citation type="submission" date="2024-03" db="EMBL/GenBank/DDBJ databases">
        <title>Community enrichment and isolation of bacterial strains for fucoidan degradation.</title>
        <authorList>
            <person name="Sichert A."/>
        </authorList>
    </citation>
    <scope>NUCLEOTIDE SEQUENCE [LARGE SCALE GENOMIC DNA]</scope>
    <source>
        <strain evidence="17 18">AS12</strain>
    </source>
</reference>
<keyword evidence="7 15" id="KW-0235">DNA replication</keyword>
<keyword evidence="8 15" id="KW-0479">Metal-binding</keyword>
<feature type="active site" evidence="15">
    <location>
        <position position="104"/>
    </location>
</feature>
<accession>A0ABU9SY71</accession>
<dbReference type="Proteomes" id="UP001461163">
    <property type="component" value="Unassembled WGS sequence"/>
</dbReference>
<evidence type="ECO:0000256" key="12">
    <source>
        <dbReference type="ARBA" id="ARBA00023125"/>
    </source>
</evidence>